<keyword evidence="2" id="KW-1133">Transmembrane helix</keyword>
<evidence type="ECO:0008006" key="5">
    <source>
        <dbReference type="Google" id="ProtNLM"/>
    </source>
</evidence>
<evidence type="ECO:0000256" key="2">
    <source>
        <dbReference type="SAM" id="Phobius"/>
    </source>
</evidence>
<comment type="caution">
    <text evidence="3">The sequence shown here is derived from an EMBL/GenBank/DDBJ whole genome shotgun (WGS) entry which is preliminary data.</text>
</comment>
<feature type="compositionally biased region" description="Basic residues" evidence="1">
    <location>
        <begin position="153"/>
        <end position="163"/>
    </location>
</feature>
<feature type="transmembrane region" description="Helical" evidence="2">
    <location>
        <begin position="37"/>
        <end position="60"/>
    </location>
</feature>
<evidence type="ECO:0000313" key="4">
    <source>
        <dbReference type="Proteomes" id="UP000556436"/>
    </source>
</evidence>
<dbReference type="AlphaFoldDB" id="A0A7W7PHW4"/>
<feature type="transmembrane region" description="Helical" evidence="2">
    <location>
        <begin position="72"/>
        <end position="96"/>
    </location>
</feature>
<feature type="region of interest" description="Disordered" evidence="1">
    <location>
        <begin position="106"/>
        <end position="187"/>
    </location>
</feature>
<dbReference type="EMBL" id="JACHJG010000014">
    <property type="protein sequence ID" value="MBB4889713.1"/>
    <property type="molecule type" value="Genomic_DNA"/>
</dbReference>
<dbReference type="Proteomes" id="UP000556436">
    <property type="component" value="Unassembled WGS sequence"/>
</dbReference>
<keyword evidence="2" id="KW-0812">Transmembrane</keyword>
<keyword evidence="2" id="KW-0472">Membrane</keyword>
<evidence type="ECO:0000256" key="1">
    <source>
        <dbReference type="SAM" id="MobiDB-lite"/>
    </source>
</evidence>
<reference evidence="3 4" key="1">
    <citation type="submission" date="2020-08" db="EMBL/GenBank/DDBJ databases">
        <title>Genomic Encyclopedia of Type Strains, Phase III (KMG-III): the genomes of soil and plant-associated and newly described type strains.</title>
        <authorList>
            <person name="Whitman W."/>
        </authorList>
    </citation>
    <scope>NUCLEOTIDE SEQUENCE [LARGE SCALE GENOMIC DNA]</scope>
    <source>
        <strain evidence="3 4">CECT 3265</strain>
    </source>
</reference>
<dbReference type="InterPro" id="IPR046096">
    <property type="entry name" value="DUF6114"/>
</dbReference>
<organism evidence="3 4">
    <name type="scientific">Streptomyces netropsis</name>
    <name type="common">Streptoverticillium netropsis</name>
    <dbReference type="NCBI Taxonomy" id="55404"/>
    <lineage>
        <taxon>Bacteria</taxon>
        <taxon>Bacillati</taxon>
        <taxon>Actinomycetota</taxon>
        <taxon>Actinomycetes</taxon>
        <taxon>Kitasatosporales</taxon>
        <taxon>Streptomycetaceae</taxon>
        <taxon>Streptomyces</taxon>
    </lineage>
</organism>
<gene>
    <name evidence="3" type="ORF">FHS38_005789</name>
</gene>
<protein>
    <recommendedName>
        <fullName evidence="5">Integral membrane protein</fullName>
    </recommendedName>
</protein>
<feature type="compositionally biased region" description="Low complexity" evidence="1">
    <location>
        <begin position="164"/>
        <end position="176"/>
    </location>
</feature>
<sequence length="287" mass="29996">MFLIMRDRPAAAGFVLLAAGAEIGCFPLGQPSYLALQGLGGAAALCIAVALVTCAVHMWLHPARAVRSGWAAIAAGILSYPFANLGGFFVGMLLALPGGALACGPGSPHPVTSASGGSRLGDPLDLPRAGDPDGIGLRRSGPLGGGRPSGRAARTRRRRRQHAARGLPRPVRPVLPASSHRAGAEPVCHAQSMEALRPRLRFGGTGSDPEACLKGRRFTLTGAVRFRAEDLRARLLGLLPLRASTRTIPPLPVPHVTLTEVEAHDVWLTASHITAERARFGAARQCV</sequence>
<accession>A0A7W7PHW4</accession>
<name>A0A7W7PHW4_STRNE</name>
<evidence type="ECO:0000313" key="3">
    <source>
        <dbReference type="EMBL" id="MBB4889713.1"/>
    </source>
</evidence>
<keyword evidence="4" id="KW-1185">Reference proteome</keyword>
<dbReference type="RefSeq" id="WP_184738366.1">
    <property type="nucleotide sequence ID" value="NZ_CP147867.1"/>
</dbReference>
<proteinExistence type="predicted"/>
<dbReference type="Pfam" id="PF19609">
    <property type="entry name" value="DUF6114"/>
    <property type="match status" value="1"/>
</dbReference>